<gene>
    <name evidence="1" type="ORF">L1987_05720</name>
</gene>
<evidence type="ECO:0000313" key="1">
    <source>
        <dbReference type="EMBL" id="KAI3824269.1"/>
    </source>
</evidence>
<dbReference type="Proteomes" id="UP001056120">
    <property type="component" value="Linkage Group LG02"/>
</dbReference>
<dbReference type="EMBL" id="CM042019">
    <property type="protein sequence ID" value="KAI3824269.1"/>
    <property type="molecule type" value="Genomic_DNA"/>
</dbReference>
<organism evidence="1 2">
    <name type="scientific">Smallanthus sonchifolius</name>
    <dbReference type="NCBI Taxonomy" id="185202"/>
    <lineage>
        <taxon>Eukaryota</taxon>
        <taxon>Viridiplantae</taxon>
        <taxon>Streptophyta</taxon>
        <taxon>Embryophyta</taxon>
        <taxon>Tracheophyta</taxon>
        <taxon>Spermatophyta</taxon>
        <taxon>Magnoliopsida</taxon>
        <taxon>eudicotyledons</taxon>
        <taxon>Gunneridae</taxon>
        <taxon>Pentapetalae</taxon>
        <taxon>asterids</taxon>
        <taxon>campanulids</taxon>
        <taxon>Asterales</taxon>
        <taxon>Asteraceae</taxon>
        <taxon>Asteroideae</taxon>
        <taxon>Heliantheae alliance</taxon>
        <taxon>Millerieae</taxon>
        <taxon>Smallanthus</taxon>
    </lineage>
</organism>
<reference evidence="1 2" key="2">
    <citation type="journal article" date="2022" name="Mol. Ecol. Resour.">
        <title>The genomes of chicory, endive, great burdock and yacon provide insights into Asteraceae paleo-polyploidization history and plant inulin production.</title>
        <authorList>
            <person name="Fan W."/>
            <person name="Wang S."/>
            <person name="Wang H."/>
            <person name="Wang A."/>
            <person name="Jiang F."/>
            <person name="Liu H."/>
            <person name="Zhao H."/>
            <person name="Xu D."/>
            <person name="Zhang Y."/>
        </authorList>
    </citation>
    <scope>NUCLEOTIDE SEQUENCE [LARGE SCALE GENOMIC DNA]</scope>
    <source>
        <strain evidence="2">cv. Yunnan</strain>
        <tissue evidence="1">Leaves</tissue>
    </source>
</reference>
<proteinExistence type="predicted"/>
<reference evidence="2" key="1">
    <citation type="journal article" date="2022" name="Mol. Ecol. Resour.">
        <title>The genomes of chicory, endive, great burdock and yacon provide insights into Asteraceae palaeo-polyploidization history and plant inulin production.</title>
        <authorList>
            <person name="Fan W."/>
            <person name="Wang S."/>
            <person name="Wang H."/>
            <person name="Wang A."/>
            <person name="Jiang F."/>
            <person name="Liu H."/>
            <person name="Zhao H."/>
            <person name="Xu D."/>
            <person name="Zhang Y."/>
        </authorList>
    </citation>
    <scope>NUCLEOTIDE SEQUENCE [LARGE SCALE GENOMIC DNA]</scope>
    <source>
        <strain evidence="2">cv. Yunnan</strain>
    </source>
</reference>
<evidence type="ECO:0000313" key="2">
    <source>
        <dbReference type="Proteomes" id="UP001056120"/>
    </source>
</evidence>
<protein>
    <submittedName>
        <fullName evidence="1">Uncharacterized protein</fullName>
    </submittedName>
</protein>
<accession>A0ACB9JWJ1</accession>
<comment type="caution">
    <text evidence="1">The sequence shown here is derived from an EMBL/GenBank/DDBJ whole genome shotgun (WGS) entry which is preliminary data.</text>
</comment>
<sequence length="175" mass="19786">MVFGWSAIAAKLPGRSDNEIKNRWNTHLKKRAKDNQTVLETDHNETTKQPADQAIQKENPEQQLQNKGEMSLAGESLDSPSCYTRTELSSCWFNGLGCGVSSNVGSQMVEDFWTEPFLADITSSVDYNISSPLNVVDDLITQSSCKEMTINDDVSWSMLDSYDEYNYEFSNCWDQ</sequence>
<name>A0ACB9JWJ1_9ASTR</name>
<keyword evidence="2" id="KW-1185">Reference proteome</keyword>